<evidence type="ECO:0000259" key="4">
    <source>
        <dbReference type="PROSITE" id="PS51762"/>
    </source>
</evidence>
<dbReference type="EMBL" id="LAVA02000022">
    <property type="protein sequence ID" value="OIJ67798.1"/>
    <property type="molecule type" value="Genomic_DNA"/>
</dbReference>
<feature type="domain" description="GH16" evidence="4">
    <location>
        <begin position="56"/>
        <end position="301"/>
    </location>
</feature>
<feature type="region of interest" description="Disordered" evidence="2">
    <location>
        <begin position="1"/>
        <end position="25"/>
    </location>
</feature>
<evidence type="ECO:0000313" key="5">
    <source>
        <dbReference type="EMBL" id="OIJ67798.1"/>
    </source>
</evidence>
<feature type="transmembrane region" description="Helical" evidence="3">
    <location>
        <begin position="30"/>
        <end position="47"/>
    </location>
</feature>
<dbReference type="InterPro" id="IPR050546">
    <property type="entry name" value="Glycosyl_Hydrlase_16"/>
</dbReference>
<feature type="compositionally biased region" description="Basic residues" evidence="2">
    <location>
        <begin position="15"/>
        <end position="25"/>
    </location>
</feature>
<dbReference type="InterPro" id="IPR000757">
    <property type="entry name" value="Beta-glucanase-like"/>
</dbReference>
<proteinExistence type="inferred from homology"/>
<keyword evidence="6" id="KW-1185">Reference proteome</keyword>
<dbReference type="CDD" id="cd08023">
    <property type="entry name" value="GH16_laminarinase_like"/>
    <property type="match status" value="1"/>
</dbReference>
<dbReference type="PANTHER" id="PTHR10963:SF55">
    <property type="entry name" value="GLYCOSIDE HYDROLASE FAMILY 16 PROTEIN"/>
    <property type="match status" value="1"/>
</dbReference>
<name>A0A1J4P2X6_9ACTN</name>
<evidence type="ECO:0000256" key="1">
    <source>
        <dbReference type="ARBA" id="ARBA00006865"/>
    </source>
</evidence>
<dbReference type="AlphaFoldDB" id="A0A1J4P2X6"/>
<dbReference type="PANTHER" id="PTHR10963">
    <property type="entry name" value="GLYCOSYL HYDROLASE-RELATED"/>
    <property type="match status" value="1"/>
</dbReference>
<evidence type="ECO:0000256" key="3">
    <source>
        <dbReference type="SAM" id="Phobius"/>
    </source>
</evidence>
<keyword evidence="3" id="KW-0812">Transmembrane</keyword>
<dbReference type="PROSITE" id="PS51762">
    <property type="entry name" value="GH16_2"/>
    <property type="match status" value="1"/>
</dbReference>
<dbReference type="Proteomes" id="UP000034196">
    <property type="component" value="Unassembled WGS sequence"/>
</dbReference>
<gene>
    <name evidence="5" type="ORF">WN71_011375</name>
</gene>
<sequence length="301" mass="34089">MRLRPRRAPGGPHPHGPHPHGRHRRPHRHLAFWGAVFAVLVIVLVAGDVGGSARGPAVSRVSAPAGWRMVFHDEFDGSRLDTHRWTTCYDWNERGCTIATNNELEWYQPGQATVGGGVLTLTAQRRATRGSDGKLYPWVSGMVSTGRDDWYARPRETFTYGYFEAAVRIPPQAGMASEFWLMPASRYTPPEIDIMEFLGTTRQLTMFTHWRNADGADRKQRGTFDSAGFPDGYHVFALLWEKDRLVWYVDGVERFRVTDPERISHVPMELILNLAVGLPTTPPADVGSARMRVDWVRVWQP</sequence>
<keyword evidence="3" id="KW-1133">Transmembrane helix</keyword>
<accession>A0A1J4P2X6</accession>
<evidence type="ECO:0000313" key="6">
    <source>
        <dbReference type="Proteomes" id="UP000034196"/>
    </source>
</evidence>
<keyword evidence="3" id="KW-0472">Membrane</keyword>
<dbReference type="GO" id="GO:0005975">
    <property type="term" value="P:carbohydrate metabolic process"/>
    <property type="evidence" value="ECO:0007669"/>
    <property type="project" value="InterPro"/>
</dbReference>
<dbReference type="STRING" id="1428628.WN71_011375"/>
<evidence type="ECO:0000256" key="2">
    <source>
        <dbReference type="SAM" id="MobiDB-lite"/>
    </source>
</evidence>
<reference evidence="5" key="1">
    <citation type="submission" date="2016-10" db="EMBL/GenBank/DDBJ databases">
        <title>Genome sequence of Streptomyces mangrovisoli MUSC 149.</title>
        <authorList>
            <person name="Lee L.-H."/>
            <person name="Ser H.-L."/>
        </authorList>
    </citation>
    <scope>NUCLEOTIDE SEQUENCE [LARGE SCALE GENOMIC DNA]</scope>
    <source>
        <strain evidence="5">MUSC 149</strain>
    </source>
</reference>
<protein>
    <recommendedName>
        <fullName evidence="4">GH16 domain-containing protein</fullName>
    </recommendedName>
</protein>
<comment type="caution">
    <text evidence="5">The sequence shown here is derived from an EMBL/GenBank/DDBJ whole genome shotgun (WGS) entry which is preliminary data.</text>
</comment>
<comment type="similarity">
    <text evidence="1">Belongs to the glycosyl hydrolase 16 family.</text>
</comment>
<organism evidence="5 6">
    <name type="scientific">Streptomyces mangrovisoli</name>
    <dbReference type="NCBI Taxonomy" id="1428628"/>
    <lineage>
        <taxon>Bacteria</taxon>
        <taxon>Bacillati</taxon>
        <taxon>Actinomycetota</taxon>
        <taxon>Actinomycetes</taxon>
        <taxon>Kitasatosporales</taxon>
        <taxon>Streptomycetaceae</taxon>
        <taxon>Streptomyces</taxon>
    </lineage>
</organism>
<dbReference type="GO" id="GO:0004553">
    <property type="term" value="F:hydrolase activity, hydrolyzing O-glycosyl compounds"/>
    <property type="evidence" value="ECO:0007669"/>
    <property type="project" value="InterPro"/>
</dbReference>
<dbReference type="Pfam" id="PF00722">
    <property type="entry name" value="Glyco_hydro_16"/>
    <property type="match status" value="1"/>
</dbReference>
<dbReference type="SUPFAM" id="SSF49899">
    <property type="entry name" value="Concanavalin A-like lectins/glucanases"/>
    <property type="match status" value="1"/>
</dbReference>
<dbReference type="OrthoDB" id="4455781at2"/>
<dbReference type="InterPro" id="IPR013320">
    <property type="entry name" value="ConA-like_dom_sf"/>
</dbReference>
<dbReference type="RefSeq" id="WP_046588431.1">
    <property type="nucleotide sequence ID" value="NZ_LAVA02000022.1"/>
</dbReference>
<dbReference type="Gene3D" id="2.60.120.200">
    <property type="match status" value="1"/>
</dbReference>